<protein>
    <recommendedName>
        <fullName evidence="1">Anhydro-N-acetylmuramic acid kinase</fullName>
        <ecNumber evidence="1">2.7.1.170</ecNumber>
    </recommendedName>
    <alternativeName>
        <fullName evidence="1">AnhMurNAc kinase</fullName>
    </alternativeName>
</protein>
<keyword evidence="4" id="KW-1185">Reference proteome</keyword>
<dbReference type="UniPathway" id="UPA00343"/>
<dbReference type="NCBIfam" id="NF007146">
    <property type="entry name" value="PRK09585.2-6"/>
    <property type="match status" value="1"/>
</dbReference>
<dbReference type="InterPro" id="IPR043129">
    <property type="entry name" value="ATPase_NBD"/>
</dbReference>
<keyword evidence="1" id="KW-0119">Carbohydrate metabolism</keyword>
<evidence type="ECO:0000256" key="1">
    <source>
        <dbReference type="HAMAP-Rule" id="MF_01270"/>
    </source>
</evidence>
<dbReference type="Gene3D" id="3.30.420.40">
    <property type="match status" value="2"/>
</dbReference>
<organism evidence="3 4">
    <name type="scientific">Streptomyces triticirhizae</name>
    <dbReference type="NCBI Taxonomy" id="2483353"/>
    <lineage>
        <taxon>Bacteria</taxon>
        <taxon>Bacillati</taxon>
        <taxon>Actinomycetota</taxon>
        <taxon>Actinomycetes</taxon>
        <taxon>Kitasatosporales</taxon>
        <taxon>Streptomycetaceae</taxon>
        <taxon>Streptomyces</taxon>
    </lineage>
</organism>
<proteinExistence type="inferred from homology"/>
<feature type="binding site" evidence="1">
    <location>
        <begin position="31"/>
        <end position="38"/>
    </location>
    <ligand>
        <name>ATP</name>
        <dbReference type="ChEBI" id="CHEBI:30616"/>
    </ligand>
</feature>
<keyword evidence="1 3" id="KW-0808">Transferase</keyword>
<dbReference type="RefSeq" id="WP_122184993.1">
    <property type="nucleotide sequence ID" value="NZ_RFFJ01000106.1"/>
</dbReference>
<dbReference type="GO" id="GO:0009254">
    <property type="term" value="P:peptidoglycan turnover"/>
    <property type="evidence" value="ECO:0007669"/>
    <property type="project" value="UniProtKB-UniRule"/>
</dbReference>
<dbReference type="SUPFAM" id="SSF53067">
    <property type="entry name" value="Actin-like ATPase domain"/>
    <property type="match status" value="1"/>
</dbReference>
<comment type="similarity">
    <text evidence="1">Belongs to the anhydro-N-acetylmuramic acid kinase family.</text>
</comment>
<dbReference type="GO" id="GO:0097175">
    <property type="term" value="P:1,6-anhydro-N-acetyl-beta-muramic acid catabolic process"/>
    <property type="evidence" value="ECO:0007669"/>
    <property type="project" value="UniProtKB-UniRule"/>
</dbReference>
<dbReference type="UniPathway" id="UPA00544"/>
<dbReference type="GO" id="GO:0016301">
    <property type="term" value="F:kinase activity"/>
    <property type="evidence" value="ECO:0007669"/>
    <property type="project" value="UniProtKB-KW"/>
</dbReference>
<evidence type="ECO:0000256" key="2">
    <source>
        <dbReference type="SAM" id="MobiDB-lite"/>
    </source>
</evidence>
<evidence type="ECO:0000313" key="3">
    <source>
        <dbReference type="EMBL" id="RMI37753.1"/>
    </source>
</evidence>
<dbReference type="GO" id="GO:0016773">
    <property type="term" value="F:phosphotransferase activity, alcohol group as acceptor"/>
    <property type="evidence" value="ECO:0007669"/>
    <property type="project" value="UniProtKB-UniRule"/>
</dbReference>
<dbReference type="Pfam" id="PF03702">
    <property type="entry name" value="AnmK"/>
    <property type="match status" value="1"/>
</dbReference>
<comment type="pathway">
    <text evidence="1">Amino-sugar metabolism; 1,6-anhydro-N-acetylmuramate degradation.</text>
</comment>
<dbReference type="GO" id="GO:0005524">
    <property type="term" value="F:ATP binding"/>
    <property type="evidence" value="ECO:0007669"/>
    <property type="project" value="UniProtKB-UniRule"/>
</dbReference>
<keyword evidence="1 3" id="KW-0418">Kinase</keyword>
<comment type="function">
    <text evidence="1">Catalyzes the specific phosphorylation of 1,6-anhydro-N-acetylmuramic acid (anhMurNAc) with the simultaneous cleavage of the 1,6-anhydro ring, generating MurNAc-6-P. Is required for the utilization of anhMurNAc either imported from the medium or derived from its own cell wall murein, and thus plays a role in cell wall recycling.</text>
</comment>
<comment type="catalytic activity">
    <reaction evidence="1">
        <text>1,6-anhydro-N-acetyl-beta-muramate + ATP + H2O = N-acetyl-D-muramate 6-phosphate + ADP + H(+)</text>
        <dbReference type="Rhea" id="RHEA:24952"/>
        <dbReference type="ChEBI" id="CHEBI:15377"/>
        <dbReference type="ChEBI" id="CHEBI:15378"/>
        <dbReference type="ChEBI" id="CHEBI:30616"/>
        <dbReference type="ChEBI" id="CHEBI:58690"/>
        <dbReference type="ChEBI" id="CHEBI:58722"/>
        <dbReference type="ChEBI" id="CHEBI:456216"/>
        <dbReference type="EC" id="2.7.1.170"/>
    </reaction>
</comment>
<dbReference type="EMBL" id="RFFJ01000106">
    <property type="protein sequence ID" value="RMI37753.1"/>
    <property type="molecule type" value="Genomic_DNA"/>
</dbReference>
<dbReference type="Proteomes" id="UP000278673">
    <property type="component" value="Unassembled WGS sequence"/>
</dbReference>
<sequence length="443" mass="45174">MDNIHPTEPAWADRTAFVAVRPWRVVGLLSGTSYDAVDAAVAELSFAPEPDGAGEAVVLRPLGTVSDPLPDPLRAELAGALPPAATTLERVCRLDTELGRLFGRVAARAVAEVAGGRADLVASHGQTVFHWVEGPRALGTLQLGGAAWIAEATGLPVVSDFRTRDIARGGQGAPLVPLLDALLLLGGAAERVPALAGRGVLNLGGIANITARDAAGRLVAYDLGPANALIDAAVVEASGGARRMDRDGAAAARGRVDRALLARLLDEPYYRLPPPKSTGKELFHAGYLRARLPAGGLPADDLVATVTELTAELVASACRALGLTELLVSGGGVRNPTLLRRTRALAAPTEVRPTDALGLPSDAKEALLFALLGFLTAHGLPGSLPAATGAGTAAVLGSLTPGAGPLRLPPPRAAAPRRLVVETPETCPAQTASGSRSGGPGRA</sequence>
<reference evidence="3 4" key="1">
    <citation type="submission" date="2018-10" db="EMBL/GenBank/DDBJ databases">
        <title>Isolation, diversity and antifungal activity of actinobacteria from wheat.</title>
        <authorList>
            <person name="Han C."/>
        </authorList>
    </citation>
    <scope>NUCLEOTIDE SEQUENCE [LARGE SCALE GENOMIC DNA]</scope>
    <source>
        <strain evidence="3 4">NEAU-YY642</strain>
    </source>
</reference>
<comment type="pathway">
    <text evidence="1">Cell wall biogenesis; peptidoglycan recycling.</text>
</comment>
<keyword evidence="1" id="KW-0067">ATP-binding</keyword>
<evidence type="ECO:0000313" key="4">
    <source>
        <dbReference type="Proteomes" id="UP000278673"/>
    </source>
</evidence>
<gene>
    <name evidence="1" type="primary">anmK</name>
    <name evidence="3" type="ORF">EBN88_18410</name>
</gene>
<dbReference type="PANTHER" id="PTHR30605:SF0">
    <property type="entry name" value="ANHYDRO-N-ACETYLMURAMIC ACID KINASE"/>
    <property type="match status" value="1"/>
</dbReference>
<dbReference type="HAMAP" id="MF_01270">
    <property type="entry name" value="AnhMurNAc_kinase"/>
    <property type="match status" value="1"/>
</dbReference>
<dbReference type="GO" id="GO:0006040">
    <property type="term" value="P:amino sugar metabolic process"/>
    <property type="evidence" value="ECO:0007669"/>
    <property type="project" value="InterPro"/>
</dbReference>
<accession>A0A3M2LMJ3</accession>
<dbReference type="PANTHER" id="PTHR30605">
    <property type="entry name" value="ANHYDRO-N-ACETYLMURAMIC ACID KINASE"/>
    <property type="match status" value="1"/>
</dbReference>
<comment type="caution">
    <text evidence="3">The sequence shown here is derived from an EMBL/GenBank/DDBJ whole genome shotgun (WGS) entry which is preliminary data.</text>
</comment>
<dbReference type="AlphaFoldDB" id="A0A3M2LMJ3"/>
<name>A0A3M2LMJ3_9ACTN</name>
<feature type="region of interest" description="Disordered" evidence="2">
    <location>
        <begin position="421"/>
        <end position="443"/>
    </location>
</feature>
<dbReference type="InterPro" id="IPR005338">
    <property type="entry name" value="Anhydro_N_Ac-Mur_kinase"/>
</dbReference>
<keyword evidence="1" id="KW-0547">Nucleotide-binding</keyword>
<dbReference type="EC" id="2.7.1.170" evidence="1"/>